<evidence type="ECO:0000256" key="7">
    <source>
        <dbReference type="SAM" id="MobiDB-lite"/>
    </source>
</evidence>
<evidence type="ECO:0000256" key="6">
    <source>
        <dbReference type="ARBA" id="ARBA00023049"/>
    </source>
</evidence>
<dbReference type="GO" id="GO:0006508">
    <property type="term" value="P:proteolysis"/>
    <property type="evidence" value="ECO:0007669"/>
    <property type="project" value="UniProtKB-KW"/>
</dbReference>
<dbReference type="SUPFAM" id="SSF102712">
    <property type="entry name" value="JAB1/MPN domain"/>
    <property type="match status" value="1"/>
</dbReference>
<dbReference type="InterPro" id="IPR009057">
    <property type="entry name" value="Homeodomain-like_sf"/>
</dbReference>
<feature type="region of interest" description="Disordered" evidence="7">
    <location>
        <begin position="318"/>
        <end position="358"/>
    </location>
</feature>
<dbReference type="SUPFAM" id="SSF46689">
    <property type="entry name" value="Homeodomain-like"/>
    <property type="match status" value="1"/>
</dbReference>
<dbReference type="InterPro" id="IPR050242">
    <property type="entry name" value="JAMM_MPN+_peptidase_M67A"/>
</dbReference>
<evidence type="ECO:0000256" key="1">
    <source>
        <dbReference type="ARBA" id="ARBA00004123"/>
    </source>
</evidence>
<dbReference type="CDD" id="cd00167">
    <property type="entry name" value="SANT"/>
    <property type="match status" value="1"/>
</dbReference>
<keyword evidence="4" id="KW-0378">Hydrolase</keyword>
<name>A0A7E5VL11_TRINI</name>
<dbReference type="Pfam" id="PF14464">
    <property type="entry name" value="Prok-JAB"/>
    <property type="match status" value="1"/>
</dbReference>
<dbReference type="AlphaFoldDB" id="A0A7E5VL11"/>
<reference evidence="10" key="1">
    <citation type="submission" date="2025-08" db="UniProtKB">
        <authorList>
            <consortium name="RefSeq"/>
        </authorList>
    </citation>
    <scope>IDENTIFICATION</scope>
</reference>
<evidence type="ECO:0000259" key="8">
    <source>
        <dbReference type="Pfam" id="PF14464"/>
    </source>
</evidence>
<keyword evidence="5" id="KW-0862">Zinc</keyword>
<dbReference type="Gene3D" id="3.40.140.10">
    <property type="entry name" value="Cytidine Deaminase, domain 2"/>
    <property type="match status" value="1"/>
</dbReference>
<evidence type="ECO:0000313" key="10">
    <source>
        <dbReference type="RefSeq" id="XP_026728982.1"/>
    </source>
</evidence>
<evidence type="ECO:0000256" key="4">
    <source>
        <dbReference type="ARBA" id="ARBA00022801"/>
    </source>
</evidence>
<keyword evidence="9" id="KW-1185">Reference proteome</keyword>
<dbReference type="InterPro" id="IPR001005">
    <property type="entry name" value="SANT/Myb"/>
</dbReference>
<comment type="subcellular location">
    <subcellularLocation>
        <location evidence="1">Nucleus</location>
    </subcellularLocation>
</comment>
<keyword evidence="3" id="KW-0479">Metal-binding</keyword>
<feature type="compositionally biased region" description="Acidic residues" evidence="7">
    <location>
        <begin position="326"/>
        <end position="338"/>
    </location>
</feature>
<dbReference type="Gene3D" id="1.20.58.1880">
    <property type="match status" value="1"/>
</dbReference>
<accession>A0A7E5VL11</accession>
<organism evidence="9 10">
    <name type="scientific">Trichoplusia ni</name>
    <name type="common">Cabbage looper</name>
    <dbReference type="NCBI Taxonomy" id="7111"/>
    <lineage>
        <taxon>Eukaryota</taxon>
        <taxon>Metazoa</taxon>
        <taxon>Ecdysozoa</taxon>
        <taxon>Arthropoda</taxon>
        <taxon>Hexapoda</taxon>
        <taxon>Insecta</taxon>
        <taxon>Pterygota</taxon>
        <taxon>Neoptera</taxon>
        <taxon>Endopterygota</taxon>
        <taxon>Lepidoptera</taxon>
        <taxon>Glossata</taxon>
        <taxon>Ditrysia</taxon>
        <taxon>Noctuoidea</taxon>
        <taxon>Noctuidae</taxon>
        <taxon>Plusiinae</taxon>
        <taxon>Trichoplusia</taxon>
    </lineage>
</organism>
<evidence type="ECO:0000256" key="3">
    <source>
        <dbReference type="ARBA" id="ARBA00022723"/>
    </source>
</evidence>
<dbReference type="GO" id="GO:0008237">
    <property type="term" value="F:metallopeptidase activity"/>
    <property type="evidence" value="ECO:0007669"/>
    <property type="project" value="UniProtKB-KW"/>
</dbReference>
<feature type="region of interest" description="Disordered" evidence="7">
    <location>
        <begin position="250"/>
        <end position="294"/>
    </location>
</feature>
<dbReference type="OrthoDB" id="7464992at2759"/>
<dbReference type="InterPro" id="IPR028090">
    <property type="entry name" value="JAB_dom_prok"/>
</dbReference>
<evidence type="ECO:0000313" key="9">
    <source>
        <dbReference type="Proteomes" id="UP000322000"/>
    </source>
</evidence>
<protein>
    <submittedName>
        <fullName evidence="10">Uncharacterized protein LOC113494740 isoform X1</fullName>
    </submittedName>
</protein>
<evidence type="ECO:0000256" key="5">
    <source>
        <dbReference type="ARBA" id="ARBA00022833"/>
    </source>
</evidence>
<gene>
    <name evidence="10" type="primary">LOC113494740</name>
</gene>
<keyword evidence="6" id="KW-0482">Metalloprotease</keyword>
<dbReference type="Proteomes" id="UP000322000">
    <property type="component" value="Chromosome 6"/>
</dbReference>
<dbReference type="GeneID" id="113494740"/>
<dbReference type="PANTHER" id="PTHR10410">
    <property type="entry name" value="EUKARYOTIC TRANSLATION INITIATION FACTOR 3 -RELATED"/>
    <property type="match status" value="1"/>
</dbReference>
<dbReference type="GO" id="GO:0046872">
    <property type="term" value="F:metal ion binding"/>
    <property type="evidence" value="ECO:0007669"/>
    <property type="project" value="UniProtKB-KW"/>
</dbReference>
<keyword evidence="2" id="KW-0645">Protease</keyword>
<feature type="domain" description="JAB" evidence="8">
    <location>
        <begin position="453"/>
        <end position="539"/>
    </location>
</feature>
<sequence length="661" mass="73496">MADEDEIDILGDFSFNSCFAQNNQGIPSCSNREDTVHPQWLLDSTETNWYDKQSNRFKEGSPRKLYGNKSFDKNYNDSHTAWSPAEREILIREMAKYGRNVRKISQTLKTKTEAEIQALIEAEYGVNLETPSFGLEKHEDHDNVPAVVQEEIVTDDVTSINNIINMVTTGAPTITMPKKPYRKKNNSKSLLKPNVLDKSSDLIAINPAEILHEDDLVIGSTESIGSDLELADIVSKNIVKYQAKVKAEKKIGNHRRKVSRNYDKGSRNKSKELLKSPPGRQRKDSSLSEDSLKSPKMQIVLGSGLALPVSEGEQVIKIEKKKDSEPESDIEIDVDSDSEGSSIKTTPKKEDTAKTGSQEAPIAVPLSRFEPMPKRHKKINLDGGGGYTIMHTEAGDLFAVGAEPRRERPPRKQHVQLLRCRTYSADRPAPFEVQLHVSTLLLMDAHGHTSRGEVMGLLGGARVGPALRLAAYRVARAAAGSTHCDMDPVSQSQAAESLRAAGLRVCGWQHSHPQFPAWPSALDLSSQRALQAALDWRLPFVGLITSQHWPTGRTASQYRCIRVEDDDKADVPTGYQFSVKLVPDLSAAGLAAFLQELRGVLLDRDSDRYAVDMLHDVCPQAKLTYLEKFISSATHHLRSAGYEDDDPFVKQVIQGIRDIFR</sequence>
<dbReference type="RefSeq" id="XP_026728982.1">
    <property type="nucleotide sequence ID" value="XM_026873181.1"/>
</dbReference>
<feature type="compositionally biased region" description="Basic and acidic residues" evidence="7">
    <location>
        <begin position="281"/>
        <end position="293"/>
    </location>
</feature>
<evidence type="ECO:0000256" key="2">
    <source>
        <dbReference type="ARBA" id="ARBA00022670"/>
    </source>
</evidence>
<proteinExistence type="predicted"/>
<feature type="compositionally biased region" description="Basic and acidic residues" evidence="7">
    <location>
        <begin position="260"/>
        <end position="274"/>
    </location>
</feature>
<dbReference type="KEGG" id="tnl:113494740"/>
<dbReference type="GO" id="GO:0005634">
    <property type="term" value="C:nucleus"/>
    <property type="evidence" value="ECO:0007669"/>
    <property type="project" value="UniProtKB-SubCell"/>
</dbReference>
<dbReference type="InParanoid" id="A0A7E5VL11"/>